<feature type="compositionally biased region" description="Polar residues" evidence="1">
    <location>
        <begin position="1354"/>
        <end position="1364"/>
    </location>
</feature>
<reference evidence="3" key="1">
    <citation type="submission" date="2022-08" db="UniProtKB">
        <authorList>
            <consortium name="EnsemblMetazoa"/>
        </authorList>
    </citation>
    <scope>IDENTIFICATION</scope>
    <source>
        <strain evidence="3">05x7-T-G4-1.051#20</strain>
    </source>
</reference>
<feature type="compositionally biased region" description="Low complexity" evidence="1">
    <location>
        <begin position="380"/>
        <end position="404"/>
    </location>
</feature>
<feature type="compositionally biased region" description="Basic and acidic residues" evidence="1">
    <location>
        <begin position="1555"/>
        <end position="1579"/>
    </location>
</feature>
<feature type="region of interest" description="Disordered" evidence="1">
    <location>
        <begin position="2003"/>
        <end position="2051"/>
    </location>
</feature>
<dbReference type="InterPro" id="IPR002999">
    <property type="entry name" value="Tudor"/>
</dbReference>
<dbReference type="SMART" id="SM00384">
    <property type="entry name" value="AT_hook"/>
    <property type="match status" value="3"/>
</dbReference>
<dbReference type="PROSITE" id="PS51038">
    <property type="entry name" value="BAH"/>
    <property type="match status" value="1"/>
</dbReference>
<feature type="compositionally biased region" description="Basic residues" evidence="1">
    <location>
        <begin position="1489"/>
        <end position="1509"/>
    </location>
</feature>
<feature type="compositionally biased region" description="Polar residues" evidence="1">
    <location>
        <begin position="626"/>
        <end position="638"/>
    </location>
</feature>
<accession>A0A8W8JEV1</accession>
<dbReference type="Pfam" id="PF24912">
    <property type="entry name" value="SH3_TNRC18"/>
    <property type="match status" value="1"/>
</dbReference>
<feature type="compositionally biased region" description="Basic and acidic residues" evidence="1">
    <location>
        <begin position="1594"/>
        <end position="1608"/>
    </location>
</feature>
<feature type="region of interest" description="Disordered" evidence="1">
    <location>
        <begin position="1798"/>
        <end position="1855"/>
    </location>
</feature>
<feature type="compositionally biased region" description="Low complexity" evidence="1">
    <location>
        <begin position="2065"/>
        <end position="2085"/>
    </location>
</feature>
<feature type="compositionally biased region" description="Basic and acidic residues" evidence="1">
    <location>
        <begin position="1328"/>
        <end position="1342"/>
    </location>
</feature>
<dbReference type="InterPro" id="IPR048924">
    <property type="entry name" value="BAHCC1-like_Tudor"/>
</dbReference>
<feature type="compositionally biased region" description="Low complexity" evidence="1">
    <location>
        <begin position="1750"/>
        <end position="1763"/>
    </location>
</feature>
<dbReference type="Pfam" id="PF21744">
    <property type="entry name" value="BAHCC1-like_Tudor"/>
    <property type="match status" value="1"/>
</dbReference>
<dbReference type="Gene3D" id="2.30.30.490">
    <property type="match status" value="1"/>
</dbReference>
<feature type="compositionally biased region" description="Basic and acidic residues" evidence="1">
    <location>
        <begin position="1630"/>
        <end position="1647"/>
    </location>
</feature>
<feature type="compositionally biased region" description="Basic residues" evidence="1">
    <location>
        <begin position="1343"/>
        <end position="1353"/>
    </location>
</feature>
<feature type="region of interest" description="Disordered" evidence="1">
    <location>
        <begin position="508"/>
        <end position="542"/>
    </location>
</feature>
<dbReference type="PANTHER" id="PTHR12505">
    <property type="entry name" value="PHD FINGER TRANSCRIPTION FACTOR"/>
    <property type="match status" value="1"/>
</dbReference>
<feature type="region of interest" description="Disordered" evidence="1">
    <location>
        <begin position="1322"/>
        <end position="1382"/>
    </location>
</feature>
<sequence>MRPNLICTIPSFRGERAFRVSFPLPTLEFFEKRIACTVSVQESDLGKYEYQFPTGYYYCLFDSIMDAPVDFSLDRARILNGNITPYNGSNFSDSGRSASVGGGGCVQDLNRGSTTPSTSGDFHRYFHPAGVTLGPQGATMHPMMHSYLAGNTGGIPDHLKALLPDYYAPHSEGLPRYMFPGPGFIPPYLPSYMSATDSLSLFAHSAGSSPYHRIYDLHKEAALYHGASRSGLYSPPSSSTSSSTSGRLSTDQALNAFKRDSKSADSKRSLDLSKHGSRNEETALSKVKCSKDHDKKDERTNKRQCELSPTRGKKAKILKTLETDIKKQDKISPKENLSALDSNLASSEIKVTNEDSKKVDKDGVLVDLSIKIPKSEIISPKAVKTSPTSSVTSSEEKSSPNSNSDSKLDEDHTAMTTKTTTTFSMPYYHSIYSHSQPEGNTDGKKVHAPTFTPEIVTLPSVVPISSLPVQTIACDMRIKKEKTSSSYSCCNQSSVVIPNAALTCQISPKSQKTTASKPVESQEPFKTECNKRKGKDKSTCGKDVSFDGDVDKHLKKTEDYCQSNVMQSSKSSNKGKPNSSKLPYNENSKSELCDEITDMIKKTKSQPSETLCEKLSIKPKRKLVTSCITPKEQNTETPNDSEPDDQKDSTGSVAVNLVKEKSSDASVTRAENQNTDSNVQDNVVSDVPSKKKTGKQSGKRHSGKLKSSLEDGTGMSNIPIGIAVAQKREDKKTNKPETLVETSFNNGAGNETIARNGECVQIVSSQRTLSKSSTPSSSINDMRNQLPANLIVTGSANGTGVAWADDPSARHFTSPWLQSGHSTLGQSPWLSQLPAYNLNTSIPTTTNSIEGNQLPLSIPPGYKLIQDSVGQLLLIPSTNLSDMYDPHRLWAFPGSHTPQIQQIFTAQQAPLQPQVIGSTADSLGVSYSQAFQTMYQPRGDQINDKKNVPILPSKVDDEVLEKDSPKVKKEIPTNVDLEKDKTEAVKEEVPAAKVRPTSNQVAFPPAFNTAAVADAPCTLSVVQAVKAVTSLVQSRGTSPMIPGNECEDTPQDNIEDVHQNNELSLMQPPTVCSKGVTAVQTESIQKLPETDSKSKTKKVASVMTCSADNVGSHQASVSLPTTTVIGDVTIVEMTPDTKSQLHKISTNNDQDKKETNSDIMPRKAEQDNGNYNPFLDPQILQAADGLELLSALAEQRAKFASPENEETQSKQSDAKDQTESKTPTKTNTKDTTKTKSVEKKEPKPAAKQVRKKSISRTRSLPPAKTDCKTEGGSYYTSSGLRIPQDLGSFLEIGDDEINAIELDMRIRLAELQRLYKEKQKLYAKLQPKKSEKEKDRVDDKQRGPGRPRKRQHHSGSSNDNVNSGEKTKIKEPPVKKKKQAEELVDRVFRKTGGGFGMPLSKKLKANAMAALFKTQSGFTMKRKGSTSGSHAAENQDKHFHFGDSGFATSSNKTLEFKVKKKHLKTEESKLKSTKKSFQKHNLFGSAMKMFKKIKKSSSHSHEKEKHKHKYQDGLSMLANYAVSHQKDHERSSFRDLHENSNTSHKKQKDKKRREEKRDQDQKESRRDEKDLFAVGKHEDEDGDDEEEEEEEEENSRTEDRSNFCKTEHGVQSVLESKDTVDFESLSILTKLHESTNNESKDSEKTSKNENQSPANSGNKKRKPGRPRKCTPDQSENGTETIVAKTAKNFRLFQLQNFHEQEKDKEKKIKLENQETLKPIYLDEEWLRRRSERIFLSDPSPQPSPNYTPLTQQQIKPTGQQQTTATPKITKVAKPHTNQAKLQKAKSIKELTDKVKKKYSKTLQKSCDRSEKRPLHKKQPKSKAFIDTDSSESESDADNIPLSVLRDRPHTPEPKTCTIDKDELVDGLRVLVFKDGLFYEGAVKGIRPPDVYGVVIDNARGNRPYIYSQEEILKEAILDVRPQSSKVLKEGTRICAYWSQQFSCLYPGTISKASPNPHSDKSCINVEFDDGDSGRIPLDHIRMLPRDYPVVSYDPNPLLLIGKRRRHTTSESVESSTTKISERSESTESKPAQKRGPGRPPKAKPDKKEDEECDIDVCGLDDDINDVFSSSSANSNQRNDSQSNNFNDERKSDKSKTEKVKKEKVKDSAKSNQDQGKNYFSHNIGKLEKVPSIDKRQFHTTDYSSVSRGDESDVIKEPSAHPRDANTFDGTERDKNLLTSIRISNRSSIIEPRAAAFVPARQLWEWSGKSTKRPGMKGKAKKEFYRSIIRGKEHISVGDCAVFLSTGRPHLPYVGRIDSMWEAWGGQMVVKVKWFYHPEETRGGKKLHDMKGALFQSPHIDENDVQTISHKCEVLSYTEYGKTQRPDSHVTKETDVYYLAGTYEPTIGLLKFEKDVM</sequence>
<feature type="region of interest" description="Disordered" evidence="1">
    <location>
        <begin position="1735"/>
        <end position="1783"/>
    </location>
</feature>
<dbReference type="InterPro" id="IPR052429">
    <property type="entry name" value="BAH_domain_protein"/>
</dbReference>
<dbReference type="InterPro" id="IPR056841">
    <property type="entry name" value="TNRC18_BAHCC1-like_SH3"/>
</dbReference>
<feature type="region of interest" description="Disordered" evidence="1">
    <location>
        <begin position="1198"/>
        <end position="1281"/>
    </location>
</feature>
<feature type="compositionally biased region" description="Basic and acidic residues" evidence="1">
    <location>
        <begin position="1844"/>
        <end position="1855"/>
    </location>
</feature>
<feature type="compositionally biased region" description="Basic and acidic residues" evidence="1">
    <location>
        <begin position="257"/>
        <end position="305"/>
    </location>
</feature>
<evidence type="ECO:0000313" key="3">
    <source>
        <dbReference type="EnsemblMetazoa" id="G1818.3:cds"/>
    </source>
</evidence>
<dbReference type="SMART" id="SM00439">
    <property type="entry name" value="BAH"/>
    <property type="match status" value="1"/>
</dbReference>
<dbReference type="CDD" id="cd20469">
    <property type="entry name" value="Tudor_TNRC18"/>
    <property type="match status" value="1"/>
</dbReference>
<feature type="compositionally biased region" description="Acidic residues" evidence="1">
    <location>
        <begin position="1580"/>
        <end position="1593"/>
    </location>
</feature>
<feature type="domain" description="BAH" evidence="2">
    <location>
        <begin position="2232"/>
        <end position="2353"/>
    </location>
</feature>
<feature type="region of interest" description="Disordered" evidence="1">
    <location>
        <begin position="1420"/>
        <end position="1444"/>
    </location>
</feature>
<dbReference type="GO" id="GO:0003682">
    <property type="term" value="F:chromatin binding"/>
    <property type="evidence" value="ECO:0007669"/>
    <property type="project" value="InterPro"/>
</dbReference>
<feature type="region of interest" description="Disordered" evidence="1">
    <location>
        <begin position="1488"/>
        <end position="1682"/>
    </location>
</feature>
<proteinExistence type="predicted"/>
<feature type="compositionally biased region" description="Basic residues" evidence="1">
    <location>
        <begin position="1658"/>
        <end position="1668"/>
    </location>
</feature>
<dbReference type="InterPro" id="IPR017956">
    <property type="entry name" value="AT_hook_DNA-bd_motif"/>
</dbReference>
<dbReference type="Pfam" id="PF01426">
    <property type="entry name" value="BAH"/>
    <property type="match status" value="1"/>
</dbReference>
<name>A0A8W8JEV1_MAGGI</name>
<evidence type="ECO:0000259" key="2">
    <source>
        <dbReference type="PROSITE" id="PS51038"/>
    </source>
</evidence>
<feature type="compositionally biased region" description="Basic residues" evidence="1">
    <location>
        <begin position="690"/>
        <end position="704"/>
    </location>
</feature>
<keyword evidence="4" id="KW-1185">Reference proteome</keyword>
<feature type="compositionally biased region" description="Basic residues" evidence="1">
    <location>
        <begin position="1543"/>
        <end position="1554"/>
    </location>
</feature>
<feature type="region of interest" description="Disordered" evidence="1">
    <location>
        <begin position="561"/>
        <end position="587"/>
    </location>
</feature>
<feature type="region of interest" description="Disordered" evidence="1">
    <location>
        <begin position="2063"/>
        <end position="2171"/>
    </location>
</feature>
<evidence type="ECO:0000313" key="4">
    <source>
        <dbReference type="Proteomes" id="UP000005408"/>
    </source>
</evidence>
<feature type="compositionally biased region" description="Basic and acidic residues" evidence="1">
    <location>
        <begin position="1365"/>
        <end position="1382"/>
    </location>
</feature>
<dbReference type="SMART" id="SM00333">
    <property type="entry name" value="TUDOR"/>
    <property type="match status" value="1"/>
</dbReference>
<dbReference type="InterPro" id="IPR001025">
    <property type="entry name" value="BAH_dom"/>
</dbReference>
<feature type="region of interest" description="Disordered" evidence="1">
    <location>
        <begin position="380"/>
        <end position="411"/>
    </location>
</feature>
<organism evidence="3 4">
    <name type="scientific">Magallana gigas</name>
    <name type="common">Pacific oyster</name>
    <name type="synonym">Crassostrea gigas</name>
    <dbReference type="NCBI Taxonomy" id="29159"/>
    <lineage>
        <taxon>Eukaryota</taxon>
        <taxon>Metazoa</taxon>
        <taxon>Spiralia</taxon>
        <taxon>Lophotrochozoa</taxon>
        <taxon>Mollusca</taxon>
        <taxon>Bivalvia</taxon>
        <taxon>Autobranchia</taxon>
        <taxon>Pteriomorphia</taxon>
        <taxon>Ostreida</taxon>
        <taxon>Ostreoidea</taxon>
        <taxon>Ostreidae</taxon>
        <taxon>Magallana</taxon>
    </lineage>
</organism>
<feature type="compositionally biased region" description="Low complexity" evidence="1">
    <location>
        <begin position="568"/>
        <end position="581"/>
    </location>
</feature>
<dbReference type="Proteomes" id="UP000005408">
    <property type="component" value="Unassembled WGS sequence"/>
</dbReference>
<feature type="compositionally biased region" description="Basic and acidic residues" evidence="1">
    <location>
        <begin position="1149"/>
        <end position="1166"/>
    </location>
</feature>
<feature type="compositionally biased region" description="Polar residues" evidence="1">
    <location>
        <begin position="1648"/>
        <end position="1657"/>
    </location>
</feature>
<feature type="compositionally biased region" description="Basic and acidic residues" evidence="1">
    <location>
        <begin position="2147"/>
        <end position="2171"/>
    </location>
</feature>
<dbReference type="EnsemblMetazoa" id="G1818.3">
    <property type="protein sequence ID" value="G1818.3:cds"/>
    <property type="gene ID" value="G1818"/>
</dbReference>
<evidence type="ECO:0000256" key="1">
    <source>
        <dbReference type="SAM" id="MobiDB-lite"/>
    </source>
</evidence>
<feature type="compositionally biased region" description="Basic and acidic residues" evidence="1">
    <location>
        <begin position="2086"/>
        <end position="2108"/>
    </location>
</feature>
<dbReference type="PANTHER" id="PTHR12505:SF24">
    <property type="entry name" value="PROTEIN WINGED EYE"/>
    <property type="match status" value="1"/>
</dbReference>
<feature type="compositionally biased region" description="Polar residues" evidence="1">
    <location>
        <begin position="1136"/>
        <end position="1148"/>
    </location>
</feature>
<feature type="compositionally biased region" description="Low complexity" evidence="1">
    <location>
        <begin position="229"/>
        <end position="249"/>
    </location>
</feature>
<feature type="compositionally biased region" description="Basic and acidic residues" evidence="1">
    <location>
        <begin position="2124"/>
        <end position="2138"/>
    </location>
</feature>
<feature type="compositionally biased region" description="Basic and acidic residues" evidence="1">
    <location>
        <begin position="1227"/>
        <end position="1244"/>
    </location>
</feature>
<feature type="region of interest" description="Disordered" evidence="1">
    <location>
        <begin position="626"/>
        <end position="716"/>
    </location>
</feature>
<dbReference type="Gene3D" id="2.30.30.140">
    <property type="match status" value="1"/>
</dbReference>
<feature type="compositionally biased region" description="Low complexity" evidence="1">
    <location>
        <begin position="672"/>
        <end position="687"/>
    </location>
</feature>
<dbReference type="InterPro" id="IPR043151">
    <property type="entry name" value="BAH_sf"/>
</dbReference>
<feature type="compositionally biased region" description="Polar residues" evidence="1">
    <location>
        <begin position="2111"/>
        <end position="2120"/>
    </location>
</feature>
<protein>
    <recommendedName>
        <fullName evidence="2">BAH domain-containing protein</fullName>
    </recommendedName>
</protein>
<feature type="compositionally biased region" description="Basic and acidic residues" evidence="1">
    <location>
        <begin position="1524"/>
        <end position="1538"/>
    </location>
</feature>
<feature type="compositionally biased region" description="Basic and acidic residues" evidence="1">
    <location>
        <begin position="523"/>
        <end position="540"/>
    </location>
</feature>
<feature type="region of interest" description="Disordered" evidence="1">
    <location>
        <begin position="1136"/>
        <end position="1176"/>
    </location>
</feature>
<dbReference type="CDD" id="cd04714">
    <property type="entry name" value="BAH_BAHCC1"/>
    <property type="match status" value="1"/>
</dbReference>
<feature type="region of interest" description="Disordered" evidence="1">
    <location>
        <begin position="229"/>
        <end position="311"/>
    </location>
</feature>
<dbReference type="GO" id="GO:0003677">
    <property type="term" value="F:DNA binding"/>
    <property type="evidence" value="ECO:0007669"/>
    <property type="project" value="InterPro"/>
</dbReference>